<dbReference type="Proteomes" id="UP000255303">
    <property type="component" value="Unassembled WGS sequence"/>
</dbReference>
<dbReference type="InterPro" id="IPR036526">
    <property type="entry name" value="C-N_Hydrolase_sf"/>
</dbReference>
<keyword evidence="2" id="KW-0548">Nucleotidyltransferase</keyword>
<evidence type="ECO:0000313" key="2">
    <source>
        <dbReference type="EMBL" id="SUD53196.1"/>
    </source>
</evidence>
<proteinExistence type="predicted"/>
<accession>A0A379JXW5</accession>
<protein>
    <submittedName>
        <fullName evidence="2">Reverse transcriptase (RNA-dependent DNA polymerase)</fullName>
    </submittedName>
</protein>
<gene>
    <name evidence="2" type="ORF">NCTC10692_03710</name>
</gene>
<organism evidence="2 3">
    <name type="scientific">Ectopseudomonas oleovorans</name>
    <name type="common">Pseudomonas oleovorans</name>
    <dbReference type="NCBI Taxonomy" id="301"/>
    <lineage>
        <taxon>Bacteria</taxon>
        <taxon>Pseudomonadati</taxon>
        <taxon>Pseudomonadota</taxon>
        <taxon>Gammaproteobacteria</taxon>
        <taxon>Pseudomonadales</taxon>
        <taxon>Pseudomonadaceae</taxon>
        <taxon>Ectopseudomonas</taxon>
    </lineage>
</organism>
<dbReference type="SUPFAM" id="SSF56317">
    <property type="entry name" value="Carbon-nitrogen hydrolase"/>
    <property type="match status" value="1"/>
</dbReference>
<evidence type="ECO:0000313" key="3">
    <source>
        <dbReference type="Proteomes" id="UP000255303"/>
    </source>
</evidence>
<sequence>MTTLQNLGLAYRKAKVDLYYSSHASLDAIANYEDALHANLTALLAKLLSDDESWVTQPEFIGGWTLATKSVDMSCWDEYRKQNGNGLIFSSPAEEWAHACGLLAEGEHPQKPKAEFRVMAQCSLDFHVLSTLWMLEVGHLFDAQLTDCAYGNRLRRTQDGKGINALSLGSFQPYLKPFRDWRDQGIEAMRTALDADKNIVALTADVSSFYHELNPGFMLNPAFVTDVLGLELSPAQSKLHRLFIQALQAWAAATPLKRGLPVGLPASAVVANVALIELDRVVEQQIAPLYYGRYVDDILLVMENGASFRSTAELWEWLFARSSGMLAWVPGEEYKQIGFQPVYLSDSHIRFANAKNKVFMLAGEPGKTLVDAIAHQIHERASEWRAMPRLPRAASHVGTDLLAATQSDGEAADNLRKADALTMRRAGFAIKLRDFEAYERDLQPDAWRDHRQAFFRAFVQHVLVLPQFFDLSVYLPRVIRLATACEDFAALRQILRGLEQLCTQVSQGCELSIKACPAEDKPSQSEMLERWQKQLFTTVRESISAAFPPRLSKDGKAAWLAHMEGYAPANIDAFLNWYLFPIKGFQTQQARLFSFDLAHMPFRFLGLPKEMVAQRGIPAKKAVASCTLADDLLPEAVLDGNQVLAKWIRFKGLPHGLLFATRPYNLPELFILNKAAYDAAAHGAMQAVVLAVRGFELGNAAPAFDKHGVLQIPDGQPQRKYAIAVSSWKTQMVSWTASVMCIPDPDAERYARLCRLLDAVIAQPRESRYLVLPELALPAHWFIRIARKLQGRGISLITGIEYLHVSKGRVRNQVWAALSHDGLGFPSLMIYRQDKQRPALHEERELQRLAGLELNPDKTWRTPPILQHGDLRFALLICSELTNISYRAALRGKVDALFVPEWNQDTETFNALVESAALDMHAYIIQCNDRQYGDSRIRAPAKDSWERDVLRVKGGVTDYCVIGEIDVRALRQFQSSYRSPAKPFKPVPDGFEIDFGRKVLPAGEKE</sequence>
<reference evidence="2 3" key="1">
    <citation type="submission" date="2018-06" db="EMBL/GenBank/DDBJ databases">
        <authorList>
            <consortium name="Pathogen Informatics"/>
            <person name="Doyle S."/>
        </authorList>
    </citation>
    <scope>NUCLEOTIDE SEQUENCE [LARGE SCALE GENOMIC DNA]</scope>
    <source>
        <strain evidence="2 3">NCTC10692</strain>
    </source>
</reference>
<dbReference type="AlphaFoldDB" id="A0A379JXW5"/>
<keyword evidence="2" id="KW-0808">Transferase</keyword>
<dbReference type="CDD" id="cd01646">
    <property type="entry name" value="RT_Bac_retron_I"/>
    <property type="match status" value="1"/>
</dbReference>
<dbReference type="InterPro" id="IPR000477">
    <property type="entry name" value="RT_dom"/>
</dbReference>
<evidence type="ECO:0000259" key="1">
    <source>
        <dbReference type="Pfam" id="PF00078"/>
    </source>
</evidence>
<feature type="domain" description="Reverse transcriptase" evidence="1">
    <location>
        <begin position="165"/>
        <end position="305"/>
    </location>
</feature>
<dbReference type="GO" id="GO:0003964">
    <property type="term" value="F:RNA-directed DNA polymerase activity"/>
    <property type="evidence" value="ECO:0007669"/>
    <property type="project" value="UniProtKB-KW"/>
</dbReference>
<dbReference type="EMBL" id="UGUV01000002">
    <property type="protein sequence ID" value="SUD53196.1"/>
    <property type="molecule type" value="Genomic_DNA"/>
</dbReference>
<dbReference type="RefSeq" id="WP_074859126.1">
    <property type="nucleotide sequence ID" value="NZ_FNZC01000036.1"/>
</dbReference>
<name>A0A379JXW5_ECTOL</name>
<dbReference type="Pfam" id="PF00078">
    <property type="entry name" value="RVT_1"/>
    <property type="match status" value="1"/>
</dbReference>
<keyword evidence="2" id="KW-0695">RNA-directed DNA polymerase</keyword>
<dbReference type="Gene3D" id="3.60.110.10">
    <property type="entry name" value="Carbon-nitrogen hydrolase"/>
    <property type="match status" value="1"/>
</dbReference>